<comment type="caution">
    <text evidence="3">The sequence shown here is derived from an EMBL/GenBank/DDBJ whole genome shotgun (WGS) entry which is preliminary data.</text>
</comment>
<evidence type="ECO:0000256" key="1">
    <source>
        <dbReference type="ARBA" id="ARBA00006484"/>
    </source>
</evidence>
<dbReference type="InterPro" id="IPR036291">
    <property type="entry name" value="NAD(P)-bd_dom_sf"/>
</dbReference>
<dbReference type="PANTHER" id="PTHR48107">
    <property type="entry name" value="NADPH-DEPENDENT ALDEHYDE REDUCTASE-LIKE PROTEIN, CHLOROPLASTIC-RELATED"/>
    <property type="match status" value="1"/>
</dbReference>
<dbReference type="EMBL" id="AEPV01000035">
    <property type="protein sequence ID" value="EFU74192.1"/>
    <property type="molecule type" value="Genomic_DNA"/>
</dbReference>
<dbReference type="Gene3D" id="3.40.50.720">
    <property type="entry name" value="NAD(P)-binding Rossmann-like Domain"/>
    <property type="match status" value="1"/>
</dbReference>
<dbReference type="GO" id="GO:0047936">
    <property type="term" value="F:glucose 1-dehydrogenase [NAD(P)+] activity"/>
    <property type="evidence" value="ECO:0007669"/>
    <property type="project" value="UniProtKB-EC"/>
</dbReference>
<evidence type="ECO:0000313" key="3">
    <source>
        <dbReference type="EMBL" id="EFU74192.1"/>
    </source>
</evidence>
<dbReference type="PRINTS" id="PR00081">
    <property type="entry name" value="GDHRDH"/>
</dbReference>
<dbReference type="PATRIC" id="fig|888064.11.peg.2208"/>
<dbReference type="AlphaFoldDB" id="E6LF19"/>
<protein>
    <submittedName>
        <fullName evidence="3">Oxidoreductase, short chain dehydrogenase/reductase family protein</fullName>
        <ecNumber evidence="3">1.1.1.47</ecNumber>
    </submittedName>
</protein>
<dbReference type="PRINTS" id="PR00080">
    <property type="entry name" value="SDRFAMILY"/>
</dbReference>
<keyword evidence="4" id="KW-1185">Reference proteome</keyword>
<name>E6LF19_ENTI1</name>
<dbReference type="EC" id="1.1.1.47" evidence="3"/>
<dbReference type="InterPro" id="IPR020904">
    <property type="entry name" value="Sc_DH/Rdtase_CS"/>
</dbReference>
<dbReference type="STRING" id="888064.HMPREF9088_0933"/>
<evidence type="ECO:0000313" key="4">
    <source>
        <dbReference type="Proteomes" id="UP000010296"/>
    </source>
</evidence>
<evidence type="ECO:0000256" key="2">
    <source>
        <dbReference type="ARBA" id="ARBA00023002"/>
    </source>
</evidence>
<gene>
    <name evidence="3" type="primary">gdhII</name>
    <name evidence="3" type="ORF">HMPREF9088_0933</name>
</gene>
<keyword evidence="2 3" id="KW-0560">Oxidoreductase</keyword>
<dbReference type="PANTHER" id="PTHR48107:SF16">
    <property type="entry name" value="NADPH-DEPENDENT ALDEHYDE REDUCTASE 1, CHLOROPLASTIC"/>
    <property type="match status" value="1"/>
</dbReference>
<dbReference type="Pfam" id="PF13561">
    <property type="entry name" value="adh_short_C2"/>
    <property type="match status" value="1"/>
</dbReference>
<dbReference type="Proteomes" id="UP000010296">
    <property type="component" value="Unassembled WGS sequence"/>
</dbReference>
<dbReference type="HOGENOM" id="CLU_010194_4_0_9"/>
<organism evidence="3 4">
    <name type="scientific">Enterococcus italicus (strain DSM 15952 / CCUG 50447 / LMG 22039 / TP 1.5)</name>
    <dbReference type="NCBI Taxonomy" id="888064"/>
    <lineage>
        <taxon>Bacteria</taxon>
        <taxon>Bacillati</taxon>
        <taxon>Bacillota</taxon>
        <taxon>Bacilli</taxon>
        <taxon>Lactobacillales</taxon>
        <taxon>Enterococcaceae</taxon>
        <taxon>Enterococcus</taxon>
    </lineage>
</organism>
<sequence>MFLAYTKCIKEKGVTAMTEPVLIDPRKLYHTGTFNKEDQEDVAVQDEMSITPDCGEESYQGTHQLENRRVLITGADSGIGHAVAIAYAREGADIALHFLPGEEKDAQEVANYIEQAGRKVVLLPADLREESAPEKLVKQAVAGLGGLDTLVLNAAQQISQEDIAQLPIQQVRDTFTVNIVSMFALIKAAEPYLPAGGAIVTSTSTQGFNPSGNLLDYAATKASIRSLTISLAKQFAKKGIRVNGVAPGPVWTPLQLDGGQPLEELPEFGQDTLLGRAGQPVELAPVYVFLASNKASYVTAQIYGVTGGEAIN</sequence>
<dbReference type="eggNOG" id="COG1028">
    <property type="taxonomic scope" value="Bacteria"/>
</dbReference>
<accession>E6LF19</accession>
<dbReference type="InterPro" id="IPR002347">
    <property type="entry name" value="SDR_fam"/>
</dbReference>
<dbReference type="FunFam" id="3.40.50.720:FF:000097">
    <property type="entry name" value="SDR family oxidoreductase"/>
    <property type="match status" value="1"/>
</dbReference>
<proteinExistence type="inferred from homology"/>
<reference evidence="3 4" key="1">
    <citation type="submission" date="2010-12" db="EMBL/GenBank/DDBJ databases">
        <authorList>
            <person name="Muzny D."/>
            <person name="Qin X."/>
            <person name="Deng J."/>
            <person name="Jiang H."/>
            <person name="Liu Y."/>
            <person name="Qu J."/>
            <person name="Song X.-Z."/>
            <person name="Zhang L."/>
            <person name="Thornton R."/>
            <person name="Coyle M."/>
            <person name="Francisco L."/>
            <person name="Jackson L."/>
            <person name="Javaid M."/>
            <person name="Korchina V."/>
            <person name="Kovar C."/>
            <person name="Mata R."/>
            <person name="Mathew T."/>
            <person name="Ngo R."/>
            <person name="Nguyen L."/>
            <person name="Nguyen N."/>
            <person name="Okwuonu G."/>
            <person name="Ongeri F."/>
            <person name="Pham C."/>
            <person name="Simmons D."/>
            <person name="Wilczek-Boney K."/>
            <person name="Hale W."/>
            <person name="Jakkamsetti A."/>
            <person name="Pham P."/>
            <person name="Ruth R."/>
            <person name="San Lucas F."/>
            <person name="Warren J."/>
            <person name="Zhang J."/>
            <person name="Zhao Z."/>
            <person name="Zhou C."/>
            <person name="Zhu D."/>
            <person name="Lee S."/>
            <person name="Bess C."/>
            <person name="Blankenburg K."/>
            <person name="Forbes L."/>
            <person name="Fu Q."/>
            <person name="Gubbala S."/>
            <person name="Hirani K."/>
            <person name="Jayaseelan J.C."/>
            <person name="Lara F."/>
            <person name="Munidasa M."/>
            <person name="Palculict T."/>
            <person name="Patil S."/>
            <person name="Pu L.-L."/>
            <person name="Saada N."/>
            <person name="Tang L."/>
            <person name="Weissenberger G."/>
            <person name="Zhu Y."/>
            <person name="Hemphill L."/>
            <person name="Shang Y."/>
            <person name="Youmans B."/>
            <person name="Ayvaz T."/>
            <person name="Ross M."/>
            <person name="Santibanez J."/>
            <person name="Aqrawi P."/>
            <person name="Gross S."/>
            <person name="Joshi V."/>
            <person name="Fowler G."/>
            <person name="Nazareth L."/>
            <person name="Reid J."/>
            <person name="Worley K."/>
            <person name="Petrosino J."/>
            <person name="Highlander S."/>
            <person name="Gibbs R."/>
        </authorList>
    </citation>
    <scope>NUCLEOTIDE SEQUENCE [LARGE SCALE GENOMIC DNA]</scope>
    <source>
        <strain evidence="4">DSM 15952 / CCUG 50447 / LMG 22039 / TP 1.5</strain>
    </source>
</reference>
<dbReference type="PROSITE" id="PS00061">
    <property type="entry name" value="ADH_SHORT"/>
    <property type="match status" value="1"/>
</dbReference>
<dbReference type="SUPFAM" id="SSF51735">
    <property type="entry name" value="NAD(P)-binding Rossmann-fold domains"/>
    <property type="match status" value="1"/>
</dbReference>
<comment type="similarity">
    <text evidence="1">Belongs to the short-chain dehydrogenases/reductases (SDR) family.</text>
</comment>